<reference evidence="3" key="2">
    <citation type="submission" date="2023-06" db="EMBL/GenBank/DDBJ databases">
        <authorList>
            <consortium name="Lawrence Berkeley National Laboratory"/>
            <person name="Haridas S."/>
            <person name="Hensen N."/>
            <person name="Bonometti L."/>
            <person name="Westerberg I."/>
            <person name="Brannstrom I.O."/>
            <person name="Guillou S."/>
            <person name="Cros-Aarteil S."/>
            <person name="Calhoun S."/>
            <person name="Kuo A."/>
            <person name="Mondo S."/>
            <person name="Pangilinan J."/>
            <person name="Riley R."/>
            <person name="Labutti K."/>
            <person name="Andreopoulos B."/>
            <person name="Lipzen A."/>
            <person name="Chen C."/>
            <person name="Yanf M."/>
            <person name="Daum C."/>
            <person name="Ng V."/>
            <person name="Clum A."/>
            <person name="Steindorff A."/>
            <person name="Ohm R."/>
            <person name="Martin F."/>
            <person name="Silar P."/>
            <person name="Natvig D."/>
            <person name="Lalanne C."/>
            <person name="Gautier V."/>
            <person name="Ament-Velasquez S.L."/>
            <person name="Kruys A."/>
            <person name="Hutchinson M.I."/>
            <person name="Powell A.J."/>
            <person name="Barry K."/>
            <person name="Miller A.N."/>
            <person name="Grigoriev I.V."/>
            <person name="Debuchy R."/>
            <person name="Gladieux P."/>
            <person name="Thoren M.H."/>
            <person name="Johannesson H."/>
        </authorList>
    </citation>
    <scope>NUCLEOTIDE SEQUENCE</scope>
    <source>
        <strain evidence="3">CBS 314.62</strain>
    </source>
</reference>
<protein>
    <submittedName>
        <fullName evidence="3">Uncharacterized protein</fullName>
    </submittedName>
</protein>
<proteinExistence type="predicted"/>
<keyword evidence="4" id="KW-1185">Reference proteome</keyword>
<reference evidence="3" key="1">
    <citation type="journal article" date="2023" name="Mol. Phylogenet. Evol.">
        <title>Genome-scale phylogeny and comparative genomics of the fungal order Sordariales.</title>
        <authorList>
            <person name="Hensen N."/>
            <person name="Bonometti L."/>
            <person name="Westerberg I."/>
            <person name="Brannstrom I.O."/>
            <person name="Guillou S."/>
            <person name="Cros-Aarteil S."/>
            <person name="Calhoun S."/>
            <person name="Haridas S."/>
            <person name="Kuo A."/>
            <person name="Mondo S."/>
            <person name="Pangilinan J."/>
            <person name="Riley R."/>
            <person name="LaButti K."/>
            <person name="Andreopoulos B."/>
            <person name="Lipzen A."/>
            <person name="Chen C."/>
            <person name="Yan M."/>
            <person name="Daum C."/>
            <person name="Ng V."/>
            <person name="Clum A."/>
            <person name="Steindorff A."/>
            <person name="Ohm R.A."/>
            <person name="Martin F."/>
            <person name="Silar P."/>
            <person name="Natvig D.O."/>
            <person name="Lalanne C."/>
            <person name="Gautier V."/>
            <person name="Ament-Velasquez S.L."/>
            <person name="Kruys A."/>
            <person name="Hutchinson M.I."/>
            <person name="Powell A.J."/>
            <person name="Barry K."/>
            <person name="Miller A.N."/>
            <person name="Grigoriev I.V."/>
            <person name="Debuchy R."/>
            <person name="Gladieux P."/>
            <person name="Hiltunen Thoren M."/>
            <person name="Johannesson H."/>
        </authorList>
    </citation>
    <scope>NUCLEOTIDE SEQUENCE</scope>
    <source>
        <strain evidence="3">CBS 314.62</strain>
    </source>
</reference>
<name>A0AAE1C760_9PEZI</name>
<feature type="compositionally biased region" description="Basic residues" evidence="2">
    <location>
        <begin position="81"/>
        <end position="90"/>
    </location>
</feature>
<gene>
    <name evidence="3" type="ORF">B0T22DRAFT_485631</name>
</gene>
<feature type="compositionally biased region" description="Polar residues" evidence="2">
    <location>
        <begin position="284"/>
        <end position="295"/>
    </location>
</feature>
<evidence type="ECO:0000256" key="1">
    <source>
        <dbReference type="SAM" id="Coils"/>
    </source>
</evidence>
<dbReference type="AlphaFoldDB" id="A0AAE1C760"/>
<feature type="region of interest" description="Disordered" evidence="2">
    <location>
        <begin position="496"/>
        <end position="571"/>
    </location>
</feature>
<feature type="compositionally biased region" description="Basic and acidic residues" evidence="2">
    <location>
        <begin position="91"/>
        <end position="101"/>
    </location>
</feature>
<evidence type="ECO:0000256" key="2">
    <source>
        <dbReference type="SAM" id="MobiDB-lite"/>
    </source>
</evidence>
<keyword evidence="1" id="KW-0175">Coiled coil</keyword>
<evidence type="ECO:0000313" key="3">
    <source>
        <dbReference type="EMBL" id="KAK3681062.1"/>
    </source>
</evidence>
<dbReference type="EMBL" id="JAULSO010000008">
    <property type="protein sequence ID" value="KAK3681062.1"/>
    <property type="molecule type" value="Genomic_DNA"/>
</dbReference>
<sequence>MPLRQNTFTLVPNPLGMQGLLNRPDHERPPVILPAMTSKQAKKAYKEKNKVPRMSKAEQLRIEREEQARIKKELEKDKAARKARAARDKKKTKEQAEAEEKRRKRLPLVSVHPSQDTISRFFRGNGGGARRDSTGSRVDEQPIAEEGQVGEHHCEQEENEQPQRDGHRDEEHLCEEHQKEEPAGLDPDEPAQSQRKRRRLSQENSAPPVSHIRGSGTPTPRALPVIHEDQENEPTSGEDVPSERERIIPRSPDIPKPSSRLVMPPPSSSLTQAFRKSRLERSQAPRNATPGSSQGRVLPPKSSLPRMPLQEISENRPRQIANLSKVAHVTSSCKPRRSIPAPSSLRPAETLPTSTQLFVMSHLDDFPTPSQAAQEMEEEFPATRPTTPAEEAQTFVMEHLDDFPTPSQEARELQEEAEVPTTAAKAASTQLLVMSHWDDWFPTPSQEARELMEVKSAVVPQTHAAPRLGTQLFMESHLHDFFPTPTQEARELAEEFPSAPATALPNKPKRTLATASKSAPGLGQLARKLETASSLGKTPRTPVATPDPPLPSAEQQLETAASPGKTAGIPVEKGDACVSTAERQLEEDLAVVEDLLKSQGPPFNVPRDPNASPEPLRFLGSHGLRLELLMAVQESRQTFQEQEQERKRLRDEETQRETLLLEKQCGIQVDQGKQMEILSDPSETDYFDNDLDEGLLGDLVGF</sequence>
<feature type="region of interest" description="Disordered" evidence="2">
    <location>
        <begin position="39"/>
        <end position="348"/>
    </location>
</feature>
<evidence type="ECO:0000313" key="4">
    <source>
        <dbReference type="Proteomes" id="UP001270362"/>
    </source>
</evidence>
<organism evidence="3 4">
    <name type="scientific">Podospora appendiculata</name>
    <dbReference type="NCBI Taxonomy" id="314037"/>
    <lineage>
        <taxon>Eukaryota</taxon>
        <taxon>Fungi</taxon>
        <taxon>Dikarya</taxon>
        <taxon>Ascomycota</taxon>
        <taxon>Pezizomycotina</taxon>
        <taxon>Sordariomycetes</taxon>
        <taxon>Sordariomycetidae</taxon>
        <taxon>Sordariales</taxon>
        <taxon>Podosporaceae</taxon>
        <taxon>Podospora</taxon>
    </lineage>
</organism>
<accession>A0AAE1C760</accession>
<feature type="coiled-coil region" evidence="1">
    <location>
        <begin position="632"/>
        <end position="662"/>
    </location>
</feature>
<feature type="compositionally biased region" description="Basic and acidic residues" evidence="2">
    <location>
        <begin position="129"/>
        <end position="140"/>
    </location>
</feature>
<feature type="compositionally biased region" description="Basic and acidic residues" evidence="2">
    <location>
        <begin position="149"/>
        <end position="182"/>
    </location>
</feature>
<feature type="compositionally biased region" description="Basic and acidic residues" evidence="2">
    <location>
        <begin position="44"/>
        <end position="80"/>
    </location>
</feature>
<comment type="caution">
    <text evidence="3">The sequence shown here is derived from an EMBL/GenBank/DDBJ whole genome shotgun (WGS) entry which is preliminary data.</text>
</comment>
<dbReference type="Proteomes" id="UP001270362">
    <property type="component" value="Unassembled WGS sequence"/>
</dbReference>